<comment type="caution">
    <text evidence="1">The sequence shown here is derived from an EMBL/GenBank/DDBJ whole genome shotgun (WGS) entry which is preliminary data.</text>
</comment>
<dbReference type="Proteomes" id="UP000299102">
    <property type="component" value="Unassembled WGS sequence"/>
</dbReference>
<reference evidence="1 2" key="1">
    <citation type="journal article" date="2019" name="Commun. Biol.">
        <title>The bagworm genome reveals a unique fibroin gene that provides high tensile strength.</title>
        <authorList>
            <person name="Kono N."/>
            <person name="Nakamura H."/>
            <person name="Ohtoshi R."/>
            <person name="Tomita M."/>
            <person name="Numata K."/>
            <person name="Arakawa K."/>
        </authorList>
    </citation>
    <scope>NUCLEOTIDE SEQUENCE [LARGE SCALE GENOMIC DNA]</scope>
</reference>
<gene>
    <name evidence="1" type="ORF">EVAR_35830_1</name>
</gene>
<accession>A0A4C1WZY1</accession>
<organism evidence="1 2">
    <name type="scientific">Eumeta variegata</name>
    <name type="common">Bagworm moth</name>
    <name type="synonym">Eumeta japonica</name>
    <dbReference type="NCBI Taxonomy" id="151549"/>
    <lineage>
        <taxon>Eukaryota</taxon>
        <taxon>Metazoa</taxon>
        <taxon>Ecdysozoa</taxon>
        <taxon>Arthropoda</taxon>
        <taxon>Hexapoda</taxon>
        <taxon>Insecta</taxon>
        <taxon>Pterygota</taxon>
        <taxon>Neoptera</taxon>
        <taxon>Endopterygota</taxon>
        <taxon>Lepidoptera</taxon>
        <taxon>Glossata</taxon>
        <taxon>Ditrysia</taxon>
        <taxon>Tineoidea</taxon>
        <taxon>Psychidae</taxon>
        <taxon>Oiketicinae</taxon>
        <taxon>Eumeta</taxon>
    </lineage>
</organism>
<proteinExistence type="predicted"/>
<name>A0A4C1WZY1_EUMVA</name>
<evidence type="ECO:0000313" key="2">
    <source>
        <dbReference type="Proteomes" id="UP000299102"/>
    </source>
</evidence>
<dbReference type="EMBL" id="BGZK01000673">
    <property type="protein sequence ID" value="GBP55595.1"/>
    <property type="molecule type" value="Genomic_DNA"/>
</dbReference>
<protein>
    <submittedName>
        <fullName evidence="1">Uncharacterized protein</fullName>
    </submittedName>
</protein>
<keyword evidence="2" id="KW-1185">Reference proteome</keyword>
<evidence type="ECO:0000313" key="1">
    <source>
        <dbReference type="EMBL" id="GBP55595.1"/>
    </source>
</evidence>
<dbReference type="AlphaFoldDB" id="A0A4C1WZY1"/>
<sequence>MFIQARRHFEFCVGPHVSFCGRHRCLSFAPKRLPESGGLPRSVRIDGVRAPEPETEVPLKPSLGLDHLIYKTKAAEVWLQHSTSGEKKRSSRRQTVKSKRMYFAHAWTSKNGKPTGAGQYSYRAKQFAGVKQTINTTQQCHKTIAARAAWTPGTRRRKGAGCIQY</sequence>